<proteinExistence type="predicted"/>
<gene>
    <name evidence="7" type="ORF">A3H01_02440</name>
</gene>
<sequence>MYLSIIIPTLEEEKYLPLLLQSIKEQKFSGKYEIVIADAGSQDKTVEIATNYGCKIIKGGLPAKGRNEGAKIAKGELILFVDADVVLPKDSLDGFILEFERRNLDTAGFLLQPCGNDKWFRLLYNVFYNLPVVLLERILPHSVGTMLVKKDFFQKIGGFDEKIILAEDHIYCRKASRYGKFGIIKSYKIYHSQRRLERDGIIKTYLKYLLGEAHLIFEGPIRSDIFQYDLQSRRFKD</sequence>
<dbReference type="Gene3D" id="3.90.550.10">
    <property type="entry name" value="Spore Coat Polysaccharide Biosynthesis Protein SpsA, Chain A"/>
    <property type="match status" value="1"/>
</dbReference>
<comment type="caution">
    <text evidence="7">The sequence shown here is derived from an EMBL/GenBank/DDBJ whole genome shotgun (WGS) entry which is preliminary data.</text>
</comment>
<dbReference type="GO" id="GO:0005886">
    <property type="term" value="C:plasma membrane"/>
    <property type="evidence" value="ECO:0007669"/>
    <property type="project" value="UniProtKB-SubCell"/>
</dbReference>
<evidence type="ECO:0000256" key="3">
    <source>
        <dbReference type="ARBA" id="ARBA00022676"/>
    </source>
</evidence>
<keyword evidence="3" id="KW-0328">Glycosyltransferase</keyword>
<dbReference type="EMBL" id="MHUM01000026">
    <property type="protein sequence ID" value="OHA76566.1"/>
    <property type="molecule type" value="Genomic_DNA"/>
</dbReference>
<evidence type="ECO:0000256" key="5">
    <source>
        <dbReference type="ARBA" id="ARBA00023136"/>
    </source>
</evidence>
<dbReference type="PANTHER" id="PTHR43646:SF2">
    <property type="entry name" value="GLYCOSYLTRANSFERASE 2-LIKE DOMAIN-CONTAINING PROTEIN"/>
    <property type="match status" value="1"/>
</dbReference>
<name>A0A1G2RUM9_9BACT</name>
<keyword evidence="5" id="KW-0472">Membrane</keyword>
<evidence type="ECO:0000313" key="8">
    <source>
        <dbReference type="Proteomes" id="UP000177853"/>
    </source>
</evidence>
<evidence type="ECO:0000259" key="6">
    <source>
        <dbReference type="Pfam" id="PF00535"/>
    </source>
</evidence>
<dbReference type="SUPFAM" id="SSF53448">
    <property type="entry name" value="Nucleotide-diphospho-sugar transferases"/>
    <property type="match status" value="1"/>
</dbReference>
<dbReference type="AlphaFoldDB" id="A0A1G2RUM9"/>
<organism evidence="7 8">
    <name type="scientific">Candidatus Wildermuthbacteria bacterium RIFCSPLOWO2_12_FULL_40_9</name>
    <dbReference type="NCBI Taxonomy" id="1802467"/>
    <lineage>
        <taxon>Bacteria</taxon>
        <taxon>Candidatus Wildermuthiibacteriota</taxon>
    </lineage>
</organism>
<protein>
    <recommendedName>
        <fullName evidence="6">Glycosyltransferase 2-like domain-containing protein</fullName>
    </recommendedName>
</protein>
<comment type="subcellular location">
    <subcellularLocation>
        <location evidence="1">Cell membrane</location>
    </subcellularLocation>
</comment>
<evidence type="ECO:0000256" key="2">
    <source>
        <dbReference type="ARBA" id="ARBA00022475"/>
    </source>
</evidence>
<accession>A0A1G2RUM9</accession>
<dbReference type="Pfam" id="PF00535">
    <property type="entry name" value="Glycos_transf_2"/>
    <property type="match status" value="1"/>
</dbReference>
<keyword evidence="4" id="KW-0808">Transferase</keyword>
<evidence type="ECO:0000256" key="4">
    <source>
        <dbReference type="ARBA" id="ARBA00022679"/>
    </source>
</evidence>
<reference evidence="7 8" key="1">
    <citation type="journal article" date="2016" name="Nat. Commun.">
        <title>Thousands of microbial genomes shed light on interconnected biogeochemical processes in an aquifer system.</title>
        <authorList>
            <person name="Anantharaman K."/>
            <person name="Brown C.T."/>
            <person name="Hug L.A."/>
            <person name="Sharon I."/>
            <person name="Castelle C.J."/>
            <person name="Probst A.J."/>
            <person name="Thomas B.C."/>
            <person name="Singh A."/>
            <person name="Wilkins M.J."/>
            <person name="Karaoz U."/>
            <person name="Brodie E.L."/>
            <person name="Williams K.H."/>
            <person name="Hubbard S.S."/>
            <person name="Banfield J.F."/>
        </authorList>
    </citation>
    <scope>NUCLEOTIDE SEQUENCE [LARGE SCALE GENOMIC DNA]</scope>
</reference>
<dbReference type="Proteomes" id="UP000177853">
    <property type="component" value="Unassembled WGS sequence"/>
</dbReference>
<dbReference type="InterPro" id="IPR029044">
    <property type="entry name" value="Nucleotide-diphossugar_trans"/>
</dbReference>
<feature type="domain" description="Glycosyltransferase 2-like" evidence="6">
    <location>
        <begin position="4"/>
        <end position="137"/>
    </location>
</feature>
<dbReference type="InterPro" id="IPR001173">
    <property type="entry name" value="Glyco_trans_2-like"/>
</dbReference>
<evidence type="ECO:0000256" key="1">
    <source>
        <dbReference type="ARBA" id="ARBA00004236"/>
    </source>
</evidence>
<evidence type="ECO:0000313" key="7">
    <source>
        <dbReference type="EMBL" id="OHA76566.1"/>
    </source>
</evidence>
<dbReference type="GO" id="GO:0016757">
    <property type="term" value="F:glycosyltransferase activity"/>
    <property type="evidence" value="ECO:0007669"/>
    <property type="project" value="UniProtKB-KW"/>
</dbReference>
<keyword evidence="2" id="KW-1003">Cell membrane</keyword>
<dbReference type="PANTHER" id="PTHR43646">
    <property type="entry name" value="GLYCOSYLTRANSFERASE"/>
    <property type="match status" value="1"/>
</dbReference>